<name>A0ABT9YAU6_9FIRM</name>
<gene>
    <name evidence="3" type="ORF">J2S01_002666</name>
</gene>
<keyword evidence="4" id="KW-1185">Reference proteome</keyword>
<accession>A0ABT9YAU6</accession>
<evidence type="ECO:0000259" key="2">
    <source>
        <dbReference type="Pfam" id="PF00582"/>
    </source>
</evidence>
<reference evidence="3 4" key="1">
    <citation type="submission" date="2023-07" db="EMBL/GenBank/DDBJ databases">
        <title>Genomic Encyclopedia of Type Strains, Phase IV (KMG-IV): sequencing the most valuable type-strain genomes for metagenomic binning, comparative biology and taxonomic classification.</title>
        <authorList>
            <person name="Goeker M."/>
        </authorList>
    </citation>
    <scope>NUCLEOTIDE SEQUENCE [LARGE SCALE GENOMIC DNA]</scope>
    <source>
        <strain evidence="3 4">DSM 16980</strain>
    </source>
</reference>
<evidence type="ECO:0000256" key="1">
    <source>
        <dbReference type="ARBA" id="ARBA00008791"/>
    </source>
</evidence>
<dbReference type="EMBL" id="JAUSUE010000024">
    <property type="protein sequence ID" value="MDQ0204932.1"/>
    <property type="molecule type" value="Genomic_DNA"/>
</dbReference>
<dbReference type="PANTHER" id="PTHR46268">
    <property type="entry name" value="STRESS RESPONSE PROTEIN NHAX"/>
    <property type="match status" value="1"/>
</dbReference>
<dbReference type="InterPro" id="IPR006016">
    <property type="entry name" value="UspA"/>
</dbReference>
<dbReference type="PANTHER" id="PTHR46268:SF6">
    <property type="entry name" value="UNIVERSAL STRESS PROTEIN UP12"/>
    <property type="match status" value="1"/>
</dbReference>
<sequence length="148" mass="16289">MCAFQKFLVPVDGSAAADRAAAKAAEFAGMTGAHIDLIYIAELRNGPMPQHIIRREDMPADVIEALKKTGDDILERVYQKLPSEIQNRTVLHTEAGDPKEIILEMAQIFKTDLIVMGTRGLNPEQAIMIGSVSRYLIECAVCPVMIVH</sequence>
<dbReference type="Proteomes" id="UP001239167">
    <property type="component" value="Unassembled WGS sequence"/>
</dbReference>
<dbReference type="CDD" id="cd23659">
    <property type="entry name" value="USP_At3g01520-like"/>
    <property type="match status" value="1"/>
</dbReference>
<dbReference type="InterPro" id="IPR006015">
    <property type="entry name" value="Universal_stress_UspA"/>
</dbReference>
<dbReference type="PRINTS" id="PR01438">
    <property type="entry name" value="UNVRSLSTRESS"/>
</dbReference>
<dbReference type="SUPFAM" id="SSF52402">
    <property type="entry name" value="Adenine nucleotide alpha hydrolases-like"/>
    <property type="match status" value="1"/>
</dbReference>
<dbReference type="RefSeq" id="WP_196603383.1">
    <property type="nucleotide sequence ID" value="NZ_CP116940.1"/>
</dbReference>
<comment type="similarity">
    <text evidence="1">Belongs to the universal stress protein A family.</text>
</comment>
<proteinExistence type="inferred from homology"/>
<dbReference type="InterPro" id="IPR014729">
    <property type="entry name" value="Rossmann-like_a/b/a_fold"/>
</dbReference>
<feature type="domain" description="UspA" evidence="2">
    <location>
        <begin position="4"/>
        <end position="148"/>
    </location>
</feature>
<protein>
    <submittedName>
        <fullName evidence="3">Nucleotide-binding universal stress UspA family protein</fullName>
    </submittedName>
</protein>
<organism evidence="3 4">
    <name type="scientific">Pectinatus haikarae</name>
    <dbReference type="NCBI Taxonomy" id="349096"/>
    <lineage>
        <taxon>Bacteria</taxon>
        <taxon>Bacillati</taxon>
        <taxon>Bacillota</taxon>
        <taxon>Negativicutes</taxon>
        <taxon>Selenomonadales</taxon>
        <taxon>Selenomonadaceae</taxon>
        <taxon>Pectinatus</taxon>
    </lineage>
</organism>
<dbReference type="Gene3D" id="3.40.50.620">
    <property type="entry name" value="HUPs"/>
    <property type="match status" value="1"/>
</dbReference>
<evidence type="ECO:0000313" key="4">
    <source>
        <dbReference type="Proteomes" id="UP001239167"/>
    </source>
</evidence>
<evidence type="ECO:0000313" key="3">
    <source>
        <dbReference type="EMBL" id="MDQ0204932.1"/>
    </source>
</evidence>
<dbReference type="Pfam" id="PF00582">
    <property type="entry name" value="Usp"/>
    <property type="match status" value="1"/>
</dbReference>
<comment type="caution">
    <text evidence="3">The sequence shown here is derived from an EMBL/GenBank/DDBJ whole genome shotgun (WGS) entry which is preliminary data.</text>
</comment>